<feature type="domain" description="Glycosyl hydrolase family 13 catalytic" evidence="4">
    <location>
        <begin position="12"/>
        <end position="403"/>
    </location>
</feature>
<dbReference type="RefSeq" id="WP_091498452.1">
    <property type="nucleotide sequence ID" value="NZ_FODJ01000008.1"/>
</dbReference>
<dbReference type="InterPro" id="IPR006047">
    <property type="entry name" value="GH13_cat_dom"/>
</dbReference>
<evidence type="ECO:0000313" key="6">
    <source>
        <dbReference type="Proteomes" id="UP000199300"/>
    </source>
</evidence>
<dbReference type="SMART" id="SM00642">
    <property type="entry name" value="Aamy"/>
    <property type="match status" value="1"/>
</dbReference>
<protein>
    <submittedName>
        <fullName evidence="5">Trehalose-6-phosphate hydrolase</fullName>
    </submittedName>
</protein>
<evidence type="ECO:0000313" key="5">
    <source>
        <dbReference type="EMBL" id="SEO51666.1"/>
    </source>
</evidence>
<organism evidence="5 6">
    <name type="scientific">Amphibacillus marinus</name>
    <dbReference type="NCBI Taxonomy" id="872970"/>
    <lineage>
        <taxon>Bacteria</taxon>
        <taxon>Bacillati</taxon>
        <taxon>Bacillota</taxon>
        <taxon>Bacilli</taxon>
        <taxon>Bacillales</taxon>
        <taxon>Bacillaceae</taxon>
        <taxon>Amphibacillus</taxon>
    </lineage>
</organism>
<proteinExistence type="inferred from homology"/>
<dbReference type="PANTHER" id="PTHR10357">
    <property type="entry name" value="ALPHA-AMYLASE FAMILY MEMBER"/>
    <property type="match status" value="1"/>
</dbReference>
<dbReference type="SUPFAM" id="SSF51011">
    <property type="entry name" value="Glycosyl hydrolase domain"/>
    <property type="match status" value="1"/>
</dbReference>
<dbReference type="CDD" id="cd11333">
    <property type="entry name" value="AmyAc_SI_OligoGlu_DGase"/>
    <property type="match status" value="1"/>
</dbReference>
<dbReference type="Proteomes" id="UP000199300">
    <property type="component" value="Unassembled WGS sequence"/>
</dbReference>
<accession>A0A1H8QC79</accession>
<reference evidence="5 6" key="1">
    <citation type="submission" date="2016-10" db="EMBL/GenBank/DDBJ databases">
        <authorList>
            <person name="de Groot N.N."/>
        </authorList>
    </citation>
    <scope>NUCLEOTIDE SEQUENCE [LARGE SCALE GENOMIC DNA]</scope>
    <source>
        <strain evidence="5 6">CGMCC 1.10434</strain>
    </source>
</reference>
<dbReference type="GO" id="GO:0004556">
    <property type="term" value="F:alpha-amylase activity"/>
    <property type="evidence" value="ECO:0007669"/>
    <property type="project" value="TreeGrafter"/>
</dbReference>
<evidence type="ECO:0000256" key="2">
    <source>
        <dbReference type="ARBA" id="ARBA00022801"/>
    </source>
</evidence>
<dbReference type="PANTHER" id="PTHR10357:SF179">
    <property type="entry name" value="NEUTRAL AND BASIC AMINO ACID TRANSPORT PROTEIN RBAT"/>
    <property type="match status" value="1"/>
</dbReference>
<dbReference type="OrthoDB" id="9805159at2"/>
<dbReference type="InterPro" id="IPR013780">
    <property type="entry name" value="Glyco_hydro_b"/>
</dbReference>
<dbReference type="FunFam" id="3.90.400.10:FF:000002">
    <property type="entry name" value="Sucrose isomerase"/>
    <property type="match status" value="1"/>
</dbReference>
<dbReference type="GO" id="GO:0009313">
    <property type="term" value="P:oligosaccharide catabolic process"/>
    <property type="evidence" value="ECO:0007669"/>
    <property type="project" value="TreeGrafter"/>
</dbReference>
<comment type="similarity">
    <text evidence="1">Belongs to the glycosyl hydrolase 13 family.</text>
</comment>
<dbReference type="Pfam" id="PF00128">
    <property type="entry name" value="Alpha-amylase"/>
    <property type="match status" value="1"/>
</dbReference>
<dbReference type="SUPFAM" id="SSF51445">
    <property type="entry name" value="(Trans)glycosidases"/>
    <property type="match status" value="1"/>
</dbReference>
<dbReference type="STRING" id="872970.SAMN04488134_108113"/>
<dbReference type="Gene3D" id="3.90.400.10">
    <property type="entry name" value="Oligo-1,6-glucosidase, Domain 2"/>
    <property type="match status" value="1"/>
</dbReference>
<dbReference type="InterPro" id="IPR017853">
    <property type="entry name" value="GH"/>
</dbReference>
<dbReference type="Gene3D" id="3.20.20.80">
    <property type="entry name" value="Glycosidases"/>
    <property type="match status" value="1"/>
</dbReference>
<evidence type="ECO:0000259" key="4">
    <source>
        <dbReference type="SMART" id="SM00642"/>
    </source>
</evidence>
<name>A0A1H8QC79_9BACI</name>
<evidence type="ECO:0000256" key="3">
    <source>
        <dbReference type="ARBA" id="ARBA00023295"/>
    </source>
</evidence>
<dbReference type="InterPro" id="IPR045857">
    <property type="entry name" value="O16G_dom_2"/>
</dbReference>
<dbReference type="AlphaFoldDB" id="A0A1H8QC79"/>
<keyword evidence="3" id="KW-0326">Glycosidase</keyword>
<dbReference type="EMBL" id="FODJ01000008">
    <property type="protein sequence ID" value="SEO51666.1"/>
    <property type="molecule type" value="Genomic_DNA"/>
</dbReference>
<keyword evidence="6" id="KW-1185">Reference proteome</keyword>
<evidence type="ECO:0000256" key="1">
    <source>
        <dbReference type="ARBA" id="ARBA00008061"/>
    </source>
</evidence>
<dbReference type="Gene3D" id="2.60.40.1180">
    <property type="entry name" value="Golgi alpha-mannosidase II"/>
    <property type="match status" value="1"/>
</dbReference>
<keyword evidence="2 5" id="KW-0378">Hydrolase</keyword>
<sequence length="541" mass="61852">MVAWWKETVFYEIYIPSFYDANNDGIGDLQGVIQKLTYLKALGVNGIWLTPFYESPKVDNGYDISDYYQVDAIYGNNEDLDLLIKKAHALGMKIIIDMVLNHTSDQHEWFKASKLSKDNPQRDWYLWRPPNEDGGPPNNWESFFGGSAWTFDEGTGEYYYHAFAKEQVDLNWANSAVKDVIYDMLRFWLNKGIDGFRLDVINFLTVNHDFKDNPINKDEQEHLYDKDQPGVFAVIEEIVNLTKGYGDKFLLGEVGSEKFEVLIDYVQKAGLDAVFNFNLGSIHTLKAEKLYEELLKMDSNYAPQEWPTLFFGSHDMARHYSRFGQEGYHEAIARLMATFMLTAKGIPFLYFGEEIGMEDYLAQTQGEIRDIQALTAYELAKKKGATDAQALVSANEKSRDKSRSTMDWANEKNGGFTASSPWIGANAHRTNHPASVQMSDAKSLWSYYQKLIKLRINEPILVAGNYDQIKLDDGVISYSRSLENRSLTVMLNVTDQLITASTISRAAKRVNQRCLLSSLRPVEEVDDRLLPYEACIYISEQ</sequence>
<gene>
    <name evidence="5" type="ORF">SAMN04488134_108113</name>
</gene>